<dbReference type="Pfam" id="PF13191">
    <property type="entry name" value="AAA_16"/>
    <property type="match status" value="1"/>
</dbReference>
<reference evidence="4 5" key="1">
    <citation type="submission" date="2017-02" db="EMBL/GenBank/DDBJ databases">
        <title>The new phylogeny of genus Mycobacterium.</title>
        <authorList>
            <person name="Tortoli E."/>
            <person name="Trovato A."/>
            <person name="Cirillo D.M."/>
        </authorList>
    </citation>
    <scope>NUCLEOTIDE SEQUENCE [LARGE SCALE GENOMIC DNA]</scope>
    <source>
        <strain evidence="4 5">DSM 45230</strain>
    </source>
</reference>
<dbReference type="Proteomes" id="UP000192319">
    <property type="component" value="Unassembled WGS sequence"/>
</dbReference>
<dbReference type="SMART" id="SM00421">
    <property type="entry name" value="HTH_LUXR"/>
    <property type="match status" value="1"/>
</dbReference>
<evidence type="ECO:0000313" key="5">
    <source>
        <dbReference type="Proteomes" id="UP000192319"/>
    </source>
</evidence>
<protein>
    <submittedName>
        <fullName evidence="4">LuxR family transcriptional regulator</fullName>
    </submittedName>
</protein>
<dbReference type="PANTHER" id="PTHR16305">
    <property type="entry name" value="TESTICULAR SOLUBLE ADENYLYL CYCLASE"/>
    <property type="match status" value="1"/>
</dbReference>
<dbReference type="Gene3D" id="1.10.10.10">
    <property type="entry name" value="Winged helix-like DNA-binding domain superfamily/Winged helix DNA-binding domain"/>
    <property type="match status" value="1"/>
</dbReference>
<accession>A0ABX3R7F5</accession>
<evidence type="ECO:0000313" key="4">
    <source>
        <dbReference type="EMBL" id="OQZ89851.1"/>
    </source>
</evidence>
<dbReference type="SUPFAM" id="SSF46894">
    <property type="entry name" value="C-terminal effector domain of the bipartite response regulators"/>
    <property type="match status" value="1"/>
</dbReference>
<sequence>MELIGRRAECEVIDHLVNVVCAGESRALVIHGEAGVGKSALLDYLAERASGCRVARAAGVQSEMELAFAALHQLCGPMLGRLERLPEPQRDALRTAFGIIAGPPPDRFLIGLAVLGLLSEIADEQPLFCLIDDEQWLDQASAQVLAFVARRLVAESVGLIFAARVPGRDLADLPQLVVCGLADTDARALLDTVLTGPLDARVRDQLVAETRGNPLALVELPRGRSAQQLAGGFGLLAAVRLSGSIEENFRRRISAMPEPTRNLLLVAAAEPTGDPALIWSAAARLEIGADAAAPAVDEGLVEFDSRVRFRHPLGRSAAYHSRSLQQRQQVHRALAEVTDPLSDPDRRAWHLAGAATGPDESVATELLRSAGRAQARGGVAAAAAFLERAAVLTLDPVQRAQRALDAAAAKAQAGAFDAALDLIELAEAGPLSDLQHARVDLVRAQLAFVTNRGSDAPLLLLKAAKRLEPIDAALSRTTYLEALSAAMFAARLASGCGILDVARAAAALPRPTKPGLSDLLLDGLTTQFTDGYASGLGILRRAIDAAGSRTSSDVDLRCLWLAGIAALHVWDDDSWDVLSARHVELARAAGALTELPLALSSRAVMLLAAGELTAADSLIHEAETVTEATGDRVAPHGALGLAAFRGRRAEASALIEATERDVVRRGEGVGLTIAEWARAVLSNGIGDYETALAAARCAAEQLADIGVSAWAAVELVEAAVRSGRSDIAVDALHRLSEMTSASGTDWAHGVEARSRALLSDGAEAERLYQQAIDWLGRTRMRAELARAHLLYGEWLRRERRRIDARAQLRAAHGMLDAIGMEAFAERAGRELQATGETARKRTAAVSGEQLTAQETLIARMARDGLSNPEIGARLFISARTVQYHLRKVFAKAGISSRSQLDRVL</sequence>
<dbReference type="InterPro" id="IPR016032">
    <property type="entry name" value="Sig_transdc_resp-reg_C-effctor"/>
</dbReference>
<dbReference type="PANTHER" id="PTHR16305:SF35">
    <property type="entry name" value="TRANSCRIPTIONAL ACTIVATOR DOMAIN"/>
    <property type="match status" value="1"/>
</dbReference>
<dbReference type="PROSITE" id="PS50043">
    <property type="entry name" value="HTH_LUXR_2"/>
    <property type="match status" value="1"/>
</dbReference>
<evidence type="ECO:0000256" key="2">
    <source>
        <dbReference type="ARBA" id="ARBA00022840"/>
    </source>
</evidence>
<dbReference type="Pfam" id="PF00196">
    <property type="entry name" value="GerE"/>
    <property type="match status" value="1"/>
</dbReference>
<dbReference type="InterPro" id="IPR041664">
    <property type="entry name" value="AAA_16"/>
</dbReference>
<dbReference type="InterPro" id="IPR036388">
    <property type="entry name" value="WH-like_DNA-bd_sf"/>
</dbReference>
<dbReference type="InterPro" id="IPR000792">
    <property type="entry name" value="Tscrpt_reg_LuxR_C"/>
</dbReference>
<evidence type="ECO:0000259" key="3">
    <source>
        <dbReference type="PROSITE" id="PS50043"/>
    </source>
</evidence>
<dbReference type="CDD" id="cd06170">
    <property type="entry name" value="LuxR_C_like"/>
    <property type="match status" value="1"/>
</dbReference>
<dbReference type="InterPro" id="IPR027417">
    <property type="entry name" value="P-loop_NTPase"/>
</dbReference>
<dbReference type="PRINTS" id="PR00038">
    <property type="entry name" value="HTHLUXR"/>
</dbReference>
<keyword evidence="5" id="KW-1185">Reference proteome</keyword>
<dbReference type="SUPFAM" id="SSF52540">
    <property type="entry name" value="P-loop containing nucleoside triphosphate hydrolases"/>
    <property type="match status" value="1"/>
</dbReference>
<keyword evidence="2" id="KW-0067">ATP-binding</keyword>
<comment type="caution">
    <text evidence="4">The sequence shown here is derived from an EMBL/GenBank/DDBJ whole genome shotgun (WGS) entry which is preliminary data.</text>
</comment>
<organism evidence="4 5">
    <name type="scientific">Mycobacterium alsense</name>
    <dbReference type="NCBI Taxonomy" id="324058"/>
    <lineage>
        <taxon>Bacteria</taxon>
        <taxon>Bacillati</taxon>
        <taxon>Actinomycetota</taxon>
        <taxon>Actinomycetes</taxon>
        <taxon>Mycobacteriales</taxon>
        <taxon>Mycobacteriaceae</taxon>
        <taxon>Mycobacterium</taxon>
    </lineage>
</organism>
<dbReference type="RefSeq" id="WP_264010330.1">
    <property type="nucleotide sequence ID" value="NZ_JACKVH010000012.1"/>
</dbReference>
<keyword evidence="1" id="KW-0547">Nucleotide-binding</keyword>
<proteinExistence type="predicted"/>
<gene>
    <name evidence="4" type="ORF">BST11_15435</name>
</gene>
<dbReference type="EMBL" id="MVHD01000026">
    <property type="protein sequence ID" value="OQZ89851.1"/>
    <property type="molecule type" value="Genomic_DNA"/>
</dbReference>
<evidence type="ECO:0000256" key="1">
    <source>
        <dbReference type="ARBA" id="ARBA00022741"/>
    </source>
</evidence>
<name>A0ABX3R7F5_9MYCO</name>
<feature type="domain" description="HTH luxR-type" evidence="3">
    <location>
        <begin position="843"/>
        <end position="904"/>
    </location>
</feature>